<organism evidence="2">
    <name type="scientific">Lepeophtheirus salmonis</name>
    <name type="common">Salmon louse</name>
    <name type="synonym">Caligus salmonis</name>
    <dbReference type="NCBI Taxonomy" id="72036"/>
    <lineage>
        <taxon>Eukaryota</taxon>
        <taxon>Metazoa</taxon>
        <taxon>Ecdysozoa</taxon>
        <taxon>Arthropoda</taxon>
        <taxon>Crustacea</taxon>
        <taxon>Multicrustacea</taxon>
        <taxon>Hexanauplia</taxon>
        <taxon>Copepoda</taxon>
        <taxon>Siphonostomatoida</taxon>
        <taxon>Caligidae</taxon>
        <taxon>Lepeophtheirus</taxon>
    </lineage>
</organism>
<feature type="region of interest" description="Disordered" evidence="1">
    <location>
        <begin position="1"/>
        <end position="20"/>
    </location>
</feature>
<accession>A0A0K2TJU1</accession>
<protein>
    <submittedName>
        <fullName evidence="2">Uncharacterized protein</fullName>
    </submittedName>
</protein>
<name>A0A0K2TJU1_LEPSM</name>
<sequence length="53" mass="6177">MAEQLIKFHSPVTHGSTNNHYHNILRNKRHLKFSRTAISIPKKESTLFPYEAS</sequence>
<proteinExistence type="predicted"/>
<dbReference type="AlphaFoldDB" id="A0A0K2TJU1"/>
<reference evidence="2" key="1">
    <citation type="submission" date="2014-05" db="EMBL/GenBank/DDBJ databases">
        <authorList>
            <person name="Chronopoulou M."/>
        </authorList>
    </citation>
    <scope>NUCLEOTIDE SEQUENCE</scope>
    <source>
        <tissue evidence="2">Whole organism</tissue>
    </source>
</reference>
<dbReference type="EMBL" id="HACA01008833">
    <property type="protein sequence ID" value="CDW26194.1"/>
    <property type="molecule type" value="Transcribed_RNA"/>
</dbReference>
<evidence type="ECO:0000256" key="1">
    <source>
        <dbReference type="SAM" id="MobiDB-lite"/>
    </source>
</evidence>
<evidence type="ECO:0000313" key="2">
    <source>
        <dbReference type="EMBL" id="CDW26194.1"/>
    </source>
</evidence>